<dbReference type="GO" id="GO:0005524">
    <property type="term" value="F:ATP binding"/>
    <property type="evidence" value="ECO:0007669"/>
    <property type="project" value="UniProtKB-KW"/>
</dbReference>
<reference evidence="16" key="1">
    <citation type="journal article" date="2020" name="Stud. Mycol.">
        <title>101 Dothideomycetes genomes: a test case for predicting lifestyles and emergence of pathogens.</title>
        <authorList>
            <person name="Haridas S."/>
            <person name="Albert R."/>
            <person name="Binder M."/>
            <person name="Bloem J."/>
            <person name="Labutti K."/>
            <person name="Salamov A."/>
            <person name="Andreopoulos B."/>
            <person name="Baker S."/>
            <person name="Barry K."/>
            <person name="Bills G."/>
            <person name="Bluhm B."/>
            <person name="Cannon C."/>
            <person name="Castanera R."/>
            <person name="Culley D."/>
            <person name="Daum C."/>
            <person name="Ezra D."/>
            <person name="Gonzalez J."/>
            <person name="Henrissat B."/>
            <person name="Kuo A."/>
            <person name="Liang C."/>
            <person name="Lipzen A."/>
            <person name="Lutzoni F."/>
            <person name="Magnuson J."/>
            <person name="Mondo S."/>
            <person name="Nolan M."/>
            <person name="Ohm R."/>
            <person name="Pangilinan J."/>
            <person name="Park H.-J."/>
            <person name="Ramirez L."/>
            <person name="Alfaro M."/>
            <person name="Sun H."/>
            <person name="Tritt A."/>
            <person name="Yoshinaga Y."/>
            <person name="Zwiers L.-H."/>
            <person name="Turgeon B."/>
            <person name="Goodwin S."/>
            <person name="Spatafora J."/>
            <person name="Crous P."/>
            <person name="Grigoriev I."/>
        </authorList>
    </citation>
    <scope>NUCLEOTIDE SEQUENCE</scope>
    <source>
        <strain evidence="16">CBS 675.92</strain>
    </source>
</reference>
<dbReference type="OrthoDB" id="310217at2759"/>
<sequence>MSQNPTPSSRFRMIKKLVTEGQNNAKILKVEDTINGGVYCEKHPLCIDVTSGAFKREIDIMSQLQGHPNMLRLVHYEVIDDPDILVHAGKIVTEWCQGTLHDLIKQSAATNTAISEPLLWHCLSSLAEAVRYLQYGPAPNGMRAPGWNMYFHRDLCPSNVFLASEQGEPFPRIVVGDFGCSTSLALEESKARTLVKDPDADPPFITSAQNPDFAPPEAPRFNDRSDIYQIGVVMYCLMMMECEPPSGNLIPRLHENFEYTKDMRDLVSACLAWRPEDRISAQQLVAEVELGAGAFTYLS</sequence>
<dbReference type="CDD" id="cd00180">
    <property type="entry name" value="PKc"/>
    <property type="match status" value="1"/>
</dbReference>
<dbReference type="EMBL" id="ML976981">
    <property type="protein sequence ID" value="KAF1961433.1"/>
    <property type="molecule type" value="Genomic_DNA"/>
</dbReference>
<evidence type="ECO:0000256" key="3">
    <source>
        <dbReference type="ARBA" id="ARBA00012513"/>
    </source>
</evidence>
<dbReference type="GO" id="GO:0004674">
    <property type="term" value="F:protein serine/threonine kinase activity"/>
    <property type="evidence" value="ECO:0007669"/>
    <property type="project" value="UniProtKB-KW"/>
</dbReference>
<evidence type="ECO:0000256" key="7">
    <source>
        <dbReference type="ARBA" id="ARBA00022679"/>
    </source>
</evidence>
<proteinExistence type="predicted"/>
<dbReference type="EC" id="2.7.11.1" evidence="3"/>
<keyword evidence="7" id="KW-0808">Transferase</keyword>
<keyword evidence="17" id="KW-1185">Reference proteome</keyword>
<evidence type="ECO:0000256" key="1">
    <source>
        <dbReference type="ARBA" id="ARBA00003747"/>
    </source>
</evidence>
<dbReference type="PROSITE" id="PS50011">
    <property type="entry name" value="PROTEIN_KINASE_DOM"/>
    <property type="match status" value="1"/>
</dbReference>
<comment type="subunit">
    <text evidence="2">Component of the EKC/KEOPS complex composed of at least BUD32, CGI121, GON7, KAE1 and PCC1; the whole complex dimerizes.</text>
</comment>
<dbReference type="PANTHER" id="PTHR43671">
    <property type="entry name" value="SERINE/THREONINE-PROTEIN KINASE NEK"/>
    <property type="match status" value="1"/>
</dbReference>
<gene>
    <name evidence="16" type="ORF">CC80DRAFT_577967</name>
</gene>
<comment type="catalytic activity">
    <reaction evidence="14">
        <text>L-seryl-[protein] + ATP = O-phospho-L-seryl-[protein] + ADP + H(+)</text>
        <dbReference type="Rhea" id="RHEA:17989"/>
        <dbReference type="Rhea" id="RHEA-COMP:9863"/>
        <dbReference type="Rhea" id="RHEA-COMP:11604"/>
        <dbReference type="ChEBI" id="CHEBI:15378"/>
        <dbReference type="ChEBI" id="CHEBI:29999"/>
        <dbReference type="ChEBI" id="CHEBI:30616"/>
        <dbReference type="ChEBI" id="CHEBI:83421"/>
        <dbReference type="ChEBI" id="CHEBI:456216"/>
        <dbReference type="EC" id="2.7.11.1"/>
    </reaction>
</comment>
<dbReference type="Gene3D" id="1.10.510.10">
    <property type="entry name" value="Transferase(Phosphotransferase) domain 1"/>
    <property type="match status" value="1"/>
</dbReference>
<comment type="function">
    <text evidence="1">Component of the EKC/KEOPS complex that is required for the formation of a threonylcarbamoyl group on adenosine at position 37 (t(6)A37) in tRNAs that read codons beginning with adenine. The complex is probably involved in the transfer of the threonylcarbamoyl moiety of threonylcarbamoyl-AMP (TC-AMP) to the N6 group of A37. BUD32 has ATPase activity in the context of the EKC/KEOPS complex and likely plays a supporting role to the catalytic subunit KAE1. The EKC/KEOPS complex also promotes both telomere uncapping and telomere elongation. The complex is required for efficient recruitment of transcriptional coactivators.</text>
</comment>
<feature type="domain" description="Protein kinase" evidence="15">
    <location>
        <begin position="1"/>
        <end position="290"/>
    </location>
</feature>
<evidence type="ECO:0000256" key="13">
    <source>
        <dbReference type="ARBA" id="ARBA00047899"/>
    </source>
</evidence>
<dbReference type="Pfam" id="PF00069">
    <property type="entry name" value="Pkinase"/>
    <property type="match status" value="1"/>
</dbReference>
<dbReference type="PANTHER" id="PTHR43671:SF98">
    <property type="entry name" value="SERINE_THREONINE-PROTEIN KINASE NEK11"/>
    <property type="match status" value="1"/>
</dbReference>
<protein>
    <recommendedName>
        <fullName evidence="5">EKC/KEOPS complex subunit BUD32</fullName>
        <ecNumber evidence="3">2.7.11.1</ecNumber>
    </recommendedName>
    <alternativeName>
        <fullName evidence="11 12">Atypical Serine/threonine protein kinase BUD32</fullName>
    </alternativeName>
    <alternativeName>
        <fullName evidence="4">EKC/KEOPS complex subunit bud32</fullName>
    </alternativeName>
</protein>
<name>A0A6A5U8E2_9PLEO</name>
<dbReference type="AlphaFoldDB" id="A0A6A5U8E2"/>
<dbReference type="GO" id="GO:0005634">
    <property type="term" value="C:nucleus"/>
    <property type="evidence" value="ECO:0007669"/>
    <property type="project" value="TreeGrafter"/>
</dbReference>
<dbReference type="InterPro" id="IPR008266">
    <property type="entry name" value="Tyr_kinase_AS"/>
</dbReference>
<evidence type="ECO:0000256" key="5">
    <source>
        <dbReference type="ARBA" id="ARBA00019973"/>
    </source>
</evidence>
<evidence type="ECO:0000256" key="10">
    <source>
        <dbReference type="ARBA" id="ARBA00022840"/>
    </source>
</evidence>
<evidence type="ECO:0000256" key="14">
    <source>
        <dbReference type="ARBA" id="ARBA00048679"/>
    </source>
</evidence>
<evidence type="ECO:0000256" key="11">
    <source>
        <dbReference type="ARBA" id="ARBA00030980"/>
    </source>
</evidence>
<evidence type="ECO:0000313" key="17">
    <source>
        <dbReference type="Proteomes" id="UP000800035"/>
    </source>
</evidence>
<dbReference type="SUPFAM" id="SSF56112">
    <property type="entry name" value="Protein kinase-like (PK-like)"/>
    <property type="match status" value="1"/>
</dbReference>
<evidence type="ECO:0000256" key="4">
    <source>
        <dbReference type="ARBA" id="ARBA00013948"/>
    </source>
</evidence>
<dbReference type="Proteomes" id="UP000800035">
    <property type="component" value="Unassembled WGS sequence"/>
</dbReference>
<organism evidence="16 17">
    <name type="scientific">Byssothecium circinans</name>
    <dbReference type="NCBI Taxonomy" id="147558"/>
    <lineage>
        <taxon>Eukaryota</taxon>
        <taxon>Fungi</taxon>
        <taxon>Dikarya</taxon>
        <taxon>Ascomycota</taxon>
        <taxon>Pezizomycotina</taxon>
        <taxon>Dothideomycetes</taxon>
        <taxon>Pleosporomycetidae</taxon>
        <taxon>Pleosporales</taxon>
        <taxon>Massarineae</taxon>
        <taxon>Massarinaceae</taxon>
        <taxon>Byssothecium</taxon>
    </lineage>
</organism>
<evidence type="ECO:0000256" key="8">
    <source>
        <dbReference type="ARBA" id="ARBA00022741"/>
    </source>
</evidence>
<keyword evidence="6" id="KW-0723">Serine/threonine-protein kinase</keyword>
<comment type="catalytic activity">
    <reaction evidence="13">
        <text>L-threonyl-[protein] + ATP = O-phospho-L-threonyl-[protein] + ADP + H(+)</text>
        <dbReference type="Rhea" id="RHEA:46608"/>
        <dbReference type="Rhea" id="RHEA-COMP:11060"/>
        <dbReference type="Rhea" id="RHEA-COMP:11605"/>
        <dbReference type="ChEBI" id="CHEBI:15378"/>
        <dbReference type="ChEBI" id="CHEBI:30013"/>
        <dbReference type="ChEBI" id="CHEBI:30616"/>
        <dbReference type="ChEBI" id="CHEBI:61977"/>
        <dbReference type="ChEBI" id="CHEBI:456216"/>
        <dbReference type="EC" id="2.7.11.1"/>
    </reaction>
</comment>
<evidence type="ECO:0000256" key="6">
    <source>
        <dbReference type="ARBA" id="ARBA00022527"/>
    </source>
</evidence>
<keyword evidence="10" id="KW-0067">ATP-binding</keyword>
<evidence type="ECO:0000256" key="12">
    <source>
        <dbReference type="ARBA" id="ARBA00033194"/>
    </source>
</evidence>
<dbReference type="InterPro" id="IPR011009">
    <property type="entry name" value="Kinase-like_dom_sf"/>
</dbReference>
<dbReference type="InterPro" id="IPR000719">
    <property type="entry name" value="Prot_kinase_dom"/>
</dbReference>
<evidence type="ECO:0000256" key="9">
    <source>
        <dbReference type="ARBA" id="ARBA00022777"/>
    </source>
</evidence>
<keyword evidence="8" id="KW-0547">Nucleotide-binding</keyword>
<evidence type="ECO:0000313" key="16">
    <source>
        <dbReference type="EMBL" id="KAF1961433.1"/>
    </source>
</evidence>
<dbReference type="InterPro" id="IPR050660">
    <property type="entry name" value="NEK_Ser/Thr_kinase"/>
</dbReference>
<keyword evidence="9 16" id="KW-0418">Kinase</keyword>
<evidence type="ECO:0000256" key="2">
    <source>
        <dbReference type="ARBA" id="ARBA00011534"/>
    </source>
</evidence>
<dbReference type="PROSITE" id="PS00109">
    <property type="entry name" value="PROTEIN_KINASE_TYR"/>
    <property type="match status" value="1"/>
</dbReference>
<evidence type="ECO:0000259" key="15">
    <source>
        <dbReference type="PROSITE" id="PS50011"/>
    </source>
</evidence>
<accession>A0A6A5U8E2</accession>